<evidence type="ECO:0000259" key="6">
    <source>
        <dbReference type="Pfam" id="PF07732"/>
    </source>
</evidence>
<dbReference type="SUPFAM" id="SSF49503">
    <property type="entry name" value="Cupredoxins"/>
    <property type="match status" value="6"/>
</dbReference>
<feature type="signal peptide" evidence="4">
    <location>
        <begin position="1"/>
        <end position="25"/>
    </location>
</feature>
<dbReference type="PANTHER" id="PTHR11709">
    <property type="entry name" value="MULTI-COPPER OXIDASE"/>
    <property type="match status" value="1"/>
</dbReference>
<evidence type="ECO:0000256" key="3">
    <source>
        <dbReference type="ARBA" id="ARBA00023002"/>
    </source>
</evidence>
<dbReference type="InParanoid" id="E1ZJX5"/>
<name>E1ZJX5_CHLVA</name>
<dbReference type="OrthoDB" id="2121828at2759"/>
<dbReference type="AlphaFoldDB" id="E1ZJX5"/>
<dbReference type="Gene3D" id="2.60.40.420">
    <property type="entry name" value="Cupredoxins - blue copper proteins"/>
    <property type="match status" value="4"/>
</dbReference>
<dbReference type="GO" id="GO:0005507">
    <property type="term" value="F:copper ion binding"/>
    <property type="evidence" value="ECO:0007669"/>
    <property type="project" value="InterPro"/>
</dbReference>
<keyword evidence="8" id="KW-1185">Reference proteome</keyword>
<evidence type="ECO:0000313" key="7">
    <source>
        <dbReference type="EMBL" id="EFN54070.1"/>
    </source>
</evidence>
<proteinExistence type="inferred from homology"/>
<dbReference type="KEGG" id="cvr:CHLNCDRAFT_58397"/>
<dbReference type="GO" id="GO:0016491">
    <property type="term" value="F:oxidoreductase activity"/>
    <property type="evidence" value="ECO:0007669"/>
    <property type="project" value="UniProtKB-KW"/>
</dbReference>
<dbReference type="InterPro" id="IPR045087">
    <property type="entry name" value="Cu-oxidase_fam"/>
</dbReference>
<evidence type="ECO:0008006" key="9">
    <source>
        <dbReference type="Google" id="ProtNLM"/>
    </source>
</evidence>
<evidence type="ECO:0000256" key="2">
    <source>
        <dbReference type="ARBA" id="ARBA00022723"/>
    </source>
</evidence>
<dbReference type="OMA" id="TTDHYAG"/>
<dbReference type="InterPro" id="IPR008972">
    <property type="entry name" value="Cupredoxin"/>
</dbReference>
<evidence type="ECO:0000259" key="5">
    <source>
        <dbReference type="Pfam" id="PF07731"/>
    </source>
</evidence>
<keyword evidence="4" id="KW-0732">Signal</keyword>
<dbReference type="Proteomes" id="UP000008141">
    <property type="component" value="Unassembled WGS sequence"/>
</dbReference>
<reference evidence="7 8" key="1">
    <citation type="journal article" date="2010" name="Plant Cell">
        <title>The Chlorella variabilis NC64A genome reveals adaptation to photosymbiosis, coevolution with viruses, and cryptic sex.</title>
        <authorList>
            <person name="Blanc G."/>
            <person name="Duncan G."/>
            <person name="Agarkova I."/>
            <person name="Borodovsky M."/>
            <person name="Gurnon J."/>
            <person name="Kuo A."/>
            <person name="Lindquist E."/>
            <person name="Lucas S."/>
            <person name="Pangilinan J."/>
            <person name="Polle J."/>
            <person name="Salamov A."/>
            <person name="Terry A."/>
            <person name="Yamada T."/>
            <person name="Dunigan D.D."/>
            <person name="Grigoriev I.V."/>
            <person name="Claverie J.M."/>
            <person name="Van Etten J.L."/>
        </authorList>
    </citation>
    <scope>NUCLEOTIDE SEQUENCE [LARGE SCALE GENOMIC DNA]</scope>
    <source>
        <strain evidence="7 8">NC64A</strain>
    </source>
</reference>
<evidence type="ECO:0000313" key="8">
    <source>
        <dbReference type="Proteomes" id="UP000008141"/>
    </source>
</evidence>
<dbReference type="FunFam" id="2.60.40.420:FF:000028">
    <property type="entry name" value="Ceruloplasmin"/>
    <property type="match status" value="1"/>
</dbReference>
<dbReference type="InterPro" id="IPR033138">
    <property type="entry name" value="Cu_oxidase_CS"/>
</dbReference>
<dbReference type="Pfam" id="PF07731">
    <property type="entry name" value="Cu-oxidase_2"/>
    <property type="match status" value="1"/>
</dbReference>
<dbReference type="InterPro" id="IPR011706">
    <property type="entry name" value="Cu-oxidase_C"/>
</dbReference>
<dbReference type="eggNOG" id="KOG1263">
    <property type="taxonomic scope" value="Eukaryota"/>
</dbReference>
<dbReference type="STRING" id="554065.E1ZJX5"/>
<evidence type="ECO:0000256" key="1">
    <source>
        <dbReference type="ARBA" id="ARBA00010609"/>
    </source>
</evidence>
<feature type="domain" description="Plastocyanin-like" evidence="6">
    <location>
        <begin position="492"/>
        <end position="601"/>
    </location>
</feature>
<organism evidence="8">
    <name type="scientific">Chlorella variabilis</name>
    <name type="common">Green alga</name>
    <dbReference type="NCBI Taxonomy" id="554065"/>
    <lineage>
        <taxon>Eukaryota</taxon>
        <taxon>Viridiplantae</taxon>
        <taxon>Chlorophyta</taxon>
        <taxon>core chlorophytes</taxon>
        <taxon>Trebouxiophyceae</taxon>
        <taxon>Chlorellales</taxon>
        <taxon>Chlorellaceae</taxon>
        <taxon>Chlorella clade</taxon>
        <taxon>Chlorella</taxon>
    </lineage>
</organism>
<feature type="chain" id="PRO_5005672908" description="Plastocyanin-like domain-containing protein" evidence="4">
    <location>
        <begin position="26"/>
        <end position="1166"/>
    </location>
</feature>
<dbReference type="Pfam" id="PF07732">
    <property type="entry name" value="Cu-oxidase_3"/>
    <property type="match status" value="2"/>
</dbReference>
<gene>
    <name evidence="7" type="ORF">CHLNCDRAFT_58397</name>
</gene>
<dbReference type="GeneID" id="17353334"/>
<evidence type="ECO:0000256" key="4">
    <source>
        <dbReference type="SAM" id="SignalP"/>
    </source>
</evidence>
<dbReference type="EMBL" id="GL433849">
    <property type="protein sequence ID" value="EFN54070.1"/>
    <property type="molecule type" value="Genomic_DNA"/>
</dbReference>
<dbReference type="PANTHER" id="PTHR11709:SF486">
    <property type="entry name" value="MULTICOPPER OXIDASE"/>
    <property type="match status" value="1"/>
</dbReference>
<dbReference type="PROSITE" id="PS00079">
    <property type="entry name" value="MULTICOPPER_OXIDASE1"/>
    <property type="match status" value="1"/>
</dbReference>
<feature type="domain" description="Plastocyanin-like" evidence="5">
    <location>
        <begin position="260"/>
        <end position="401"/>
    </location>
</feature>
<comment type="similarity">
    <text evidence="1">Belongs to the multicopper oxidase family.</text>
</comment>
<feature type="domain" description="Plastocyanin-like" evidence="6">
    <location>
        <begin position="904"/>
        <end position="1007"/>
    </location>
</feature>
<sequence length="1166" mass="124348">MGRQGALPGWCPALVLLAAAGLAAAQQPAASGPTYYIAADVVQWNYAPSGVNLCTGEEFVGDPSLWTKLGVGSVYSKAQYRQYTDATFQTLVPKPASEVHTGVLGPVLRASVGHVLTVVLKNNLGFPVNLEPAGVQPEVAAGGDAAAALARAVAPGANATYRWLVPASMGPQDMEPTAKLWLYRSTVDLVADANAGLVGPLLVSNTPEVNTGDVAAGQPLDIITVLQVLDENASPFLEANLANRTAAQMGVTEAGLAEGNLMHAINGYVFCNTPGMEMTQGQQVRWHMGSVGTEVDMHNLHLHGNTFLNRAWLGPTPGRLRGQPGMCRAPLPSWFPTPPPSLPLPPWAGANGHRANHLPMIPGTARTWHFPTDNAGFGPMTCHWGDPFKAGMKAMYQVNPGNGMETLGGVRPSGTVRTYYVEAEEVEWDYAPRGGDYCTGSLLPWTEEQEVFTEANHLSPGSKLMKAQYIEYTDDTFTTKKPVSASDAYLGLLGPIIRAEVGDTIQVVFKNSLRFPATMHPHGVAYLKNSEGSPYFDGTMGADRDDDHVQPGTTYTYTWQVAETSGPGPADLSNIVWMYHSHTNEVEDVYAGLVGALVIGRKGSLKADLTAQDVDKKVVLLFMVSNEVHSLYADVNAQEMGFTSIEAWESVAEAAYNAQAATDQQLALQEEQLQQQAAGTAAAAAAANQTAAAGRRLARLRRRLLEEEEEEEGYEEPMLKHGINGYLYCNMPQLTFTQGEKVRFHILALGTEVDMHTPNFVGQSLQVDNQRSSAIGLMPGAMHSVDIVMANPGISTVQCRVADHISAGMQAVVKVLASEEVAEAQDTTAAATTVRRYFIAAEEVEWDYVPLGIDGCTNSAFGPDAEVFVARTAGSIGSNFTKAQYKQYTDATFTTPVEQPAWQGILGPTLVTEVGQALEIVFQNRLDLPANLMLDGGLELLPAGADGKDVSLVAPVAPGGNATYRYYVPESAGPASEDLSTVAYVYTSSVDLVAHPNAGLVGVLVVGSPGTFTGADSKAGDLPQGVDAMVPLLFTILNEAVSPYLQQNLEAAGLGVAATYEPVWGESNLKHAINGYLYCNLPGLEAVRGSTLRLLLVGMGSEADMHSPVFTGQVLRSKSAAYQTAELMPTVTRVVDVEAQQAGTWPVYCVVHDHFSAGMRANLVVQ</sequence>
<accession>E1ZJX5</accession>
<protein>
    <recommendedName>
        <fullName evidence="9">Plastocyanin-like domain-containing protein</fullName>
    </recommendedName>
</protein>
<keyword evidence="2" id="KW-0479">Metal-binding</keyword>
<dbReference type="RefSeq" id="XP_005846172.1">
    <property type="nucleotide sequence ID" value="XM_005846110.1"/>
</dbReference>
<keyword evidence="3" id="KW-0560">Oxidoreductase</keyword>
<dbReference type="InterPro" id="IPR011707">
    <property type="entry name" value="Cu-oxidase-like_N"/>
</dbReference>